<dbReference type="EMBL" id="JAZHRV010000001">
    <property type="protein sequence ID" value="MEH2553178.1"/>
    <property type="molecule type" value="Genomic_DNA"/>
</dbReference>
<dbReference type="InterPro" id="IPR029016">
    <property type="entry name" value="GAF-like_dom_sf"/>
</dbReference>
<dbReference type="SUPFAM" id="SSF46785">
    <property type="entry name" value="Winged helix' DNA-binding domain"/>
    <property type="match status" value="1"/>
</dbReference>
<keyword evidence="2" id="KW-0238">DNA-binding</keyword>
<proteinExistence type="predicted"/>
<evidence type="ECO:0000256" key="1">
    <source>
        <dbReference type="ARBA" id="ARBA00023015"/>
    </source>
</evidence>
<evidence type="ECO:0000313" key="7">
    <source>
        <dbReference type="Proteomes" id="UP001364224"/>
    </source>
</evidence>
<organism evidence="6 7">
    <name type="scientific">Bradyrhizobium algeriense</name>
    <dbReference type="NCBI Taxonomy" id="634784"/>
    <lineage>
        <taxon>Bacteria</taxon>
        <taxon>Pseudomonadati</taxon>
        <taxon>Pseudomonadota</taxon>
        <taxon>Alphaproteobacteria</taxon>
        <taxon>Hyphomicrobiales</taxon>
        <taxon>Nitrobacteraceae</taxon>
        <taxon>Bradyrhizobium</taxon>
    </lineage>
</organism>
<dbReference type="PROSITE" id="PS51077">
    <property type="entry name" value="HTH_ICLR"/>
    <property type="match status" value="1"/>
</dbReference>
<dbReference type="InterPro" id="IPR005471">
    <property type="entry name" value="Tscrpt_reg_IclR_N"/>
</dbReference>
<evidence type="ECO:0000259" key="5">
    <source>
        <dbReference type="PROSITE" id="PS51078"/>
    </source>
</evidence>
<dbReference type="PANTHER" id="PTHR30136:SF24">
    <property type="entry name" value="HTH-TYPE TRANSCRIPTIONAL REPRESSOR ALLR"/>
    <property type="match status" value="1"/>
</dbReference>
<dbReference type="Pfam" id="PF01614">
    <property type="entry name" value="IclR_C"/>
    <property type="match status" value="1"/>
</dbReference>
<dbReference type="InterPro" id="IPR014757">
    <property type="entry name" value="Tscrpt_reg_IclR_C"/>
</dbReference>
<evidence type="ECO:0000313" key="6">
    <source>
        <dbReference type="EMBL" id="MEH2553178.1"/>
    </source>
</evidence>
<protein>
    <submittedName>
        <fullName evidence="6">IclR family acetate operon transcriptional repressor</fullName>
    </submittedName>
</protein>
<keyword evidence="3" id="KW-0804">Transcription</keyword>
<reference evidence="6 7" key="1">
    <citation type="submission" date="2024-02" db="EMBL/GenBank/DDBJ databases">
        <title>Adaptive strategies in a cosmopolitan and abundant soil bacterium.</title>
        <authorList>
            <person name="Carini P."/>
        </authorList>
    </citation>
    <scope>NUCLEOTIDE SEQUENCE [LARGE SCALE GENOMIC DNA]</scope>
    <source>
        <strain evidence="6 7">AZCC 1608</strain>
    </source>
</reference>
<dbReference type="Gene3D" id="1.10.10.10">
    <property type="entry name" value="Winged helix-like DNA-binding domain superfamily/Winged helix DNA-binding domain"/>
    <property type="match status" value="1"/>
</dbReference>
<dbReference type="PANTHER" id="PTHR30136">
    <property type="entry name" value="HELIX-TURN-HELIX TRANSCRIPTIONAL REGULATOR, ICLR FAMILY"/>
    <property type="match status" value="1"/>
</dbReference>
<evidence type="ECO:0000256" key="3">
    <source>
        <dbReference type="ARBA" id="ARBA00023163"/>
    </source>
</evidence>
<evidence type="ECO:0000256" key="2">
    <source>
        <dbReference type="ARBA" id="ARBA00023125"/>
    </source>
</evidence>
<dbReference type="SUPFAM" id="SSF55781">
    <property type="entry name" value="GAF domain-like"/>
    <property type="match status" value="1"/>
</dbReference>
<dbReference type="Gene3D" id="3.30.450.40">
    <property type="match status" value="1"/>
</dbReference>
<dbReference type="Proteomes" id="UP001364224">
    <property type="component" value="Unassembled WGS sequence"/>
</dbReference>
<dbReference type="RefSeq" id="WP_334477600.1">
    <property type="nucleotide sequence ID" value="NZ_JAZHRV010000001.1"/>
</dbReference>
<accession>A0ABU8B559</accession>
<comment type="caution">
    <text evidence="6">The sequence shown here is derived from an EMBL/GenBank/DDBJ whole genome shotgun (WGS) entry which is preliminary data.</text>
</comment>
<dbReference type="InterPro" id="IPR050707">
    <property type="entry name" value="HTH_MetabolicPath_Reg"/>
</dbReference>
<feature type="domain" description="IclR-ED" evidence="5">
    <location>
        <begin position="72"/>
        <end position="255"/>
    </location>
</feature>
<sequence length="274" mass="29713">MNEQDKKNDGPLDRAFAIVGHVAGETKAVSVAEIAKALSLPLPTAHRLIGNLEERGLLQKALGTKRYVVGNQLVTLSAKVIGAAFRTARRHAVLRAVAAEIGEQCEIGVVRDNVVAYVDSVRVSQPQGLQFNPGEAAPLHCTSTGKIYMSRLSERAREKLCRALTLTRYTETTIVDFDILMKVLGETRKRGWAKTNEEYVKGVVGCAVPILSPRGELIACLGVSVPVARVSYAELDRFIAPLQKAAALLSETILQADEDGGSAVLEKTQRRSRK</sequence>
<dbReference type="InterPro" id="IPR036388">
    <property type="entry name" value="WH-like_DNA-bd_sf"/>
</dbReference>
<gene>
    <name evidence="6" type="ORF">V1286_000707</name>
</gene>
<feature type="domain" description="HTH iclR-type" evidence="4">
    <location>
        <begin position="9"/>
        <end position="71"/>
    </location>
</feature>
<evidence type="ECO:0000259" key="4">
    <source>
        <dbReference type="PROSITE" id="PS51077"/>
    </source>
</evidence>
<dbReference type="SMART" id="SM00346">
    <property type="entry name" value="HTH_ICLR"/>
    <property type="match status" value="1"/>
</dbReference>
<dbReference type="PROSITE" id="PS51078">
    <property type="entry name" value="ICLR_ED"/>
    <property type="match status" value="1"/>
</dbReference>
<name>A0ABU8B559_9BRAD</name>
<dbReference type="Pfam" id="PF09339">
    <property type="entry name" value="HTH_IclR"/>
    <property type="match status" value="1"/>
</dbReference>
<keyword evidence="1" id="KW-0805">Transcription regulation</keyword>
<dbReference type="InterPro" id="IPR036390">
    <property type="entry name" value="WH_DNA-bd_sf"/>
</dbReference>
<keyword evidence="7" id="KW-1185">Reference proteome</keyword>